<organism evidence="1">
    <name type="scientific">Cacopsylla melanoneura</name>
    <dbReference type="NCBI Taxonomy" id="428564"/>
    <lineage>
        <taxon>Eukaryota</taxon>
        <taxon>Metazoa</taxon>
        <taxon>Ecdysozoa</taxon>
        <taxon>Arthropoda</taxon>
        <taxon>Hexapoda</taxon>
        <taxon>Insecta</taxon>
        <taxon>Pterygota</taxon>
        <taxon>Neoptera</taxon>
        <taxon>Paraneoptera</taxon>
        <taxon>Hemiptera</taxon>
        <taxon>Sternorrhyncha</taxon>
        <taxon>Psylloidea</taxon>
        <taxon>Psyllidae</taxon>
        <taxon>Psyllinae</taxon>
        <taxon>Cacopsylla</taxon>
    </lineage>
</organism>
<name>A0A8D8SP95_9HEMI</name>
<accession>A0A8D8SP95</accession>
<proteinExistence type="predicted"/>
<evidence type="ECO:0000313" key="1">
    <source>
        <dbReference type="EMBL" id="CAG6673420.1"/>
    </source>
</evidence>
<dbReference type="EMBL" id="HBUF01231238">
    <property type="protein sequence ID" value="CAG6673420.1"/>
    <property type="molecule type" value="Transcribed_RNA"/>
</dbReference>
<dbReference type="AlphaFoldDB" id="A0A8D8SP95"/>
<sequence>MAVARYSRCFAIPRSVSIRIILLIIIKRKEEKEKKKFCFVGNRTQSTSNDSFTFLSNATTSVSLTSLIASLSYQRGPIPISLTSLVIRTLQRAQIFEHVRKRKQIQIDRVVRFEIRVYRSTSSTLSYFSLLSNLIDSLAF</sequence>
<reference evidence="1" key="1">
    <citation type="submission" date="2021-05" db="EMBL/GenBank/DDBJ databases">
        <authorList>
            <person name="Alioto T."/>
            <person name="Alioto T."/>
            <person name="Gomez Garrido J."/>
        </authorList>
    </citation>
    <scope>NUCLEOTIDE SEQUENCE</scope>
</reference>
<protein>
    <submittedName>
        <fullName evidence="1">Uncharacterized protein</fullName>
    </submittedName>
</protein>